<evidence type="ECO:0000256" key="1">
    <source>
        <dbReference type="SAM" id="MobiDB-lite"/>
    </source>
</evidence>
<evidence type="ECO:0000259" key="2">
    <source>
        <dbReference type="PROSITE" id="PS50943"/>
    </source>
</evidence>
<dbReference type="InterPro" id="IPR010982">
    <property type="entry name" value="Lambda_DNA-bd_dom_sf"/>
</dbReference>
<gene>
    <name evidence="3" type="ORF">NCTC11801_03099</name>
</gene>
<dbReference type="Gene3D" id="1.10.260.40">
    <property type="entry name" value="lambda repressor-like DNA-binding domains"/>
    <property type="match status" value="1"/>
</dbReference>
<dbReference type="PROSITE" id="PS50943">
    <property type="entry name" value="HTH_CROC1"/>
    <property type="match status" value="1"/>
</dbReference>
<accession>A0A379FTH9</accession>
<dbReference type="GO" id="GO:0003677">
    <property type="term" value="F:DNA binding"/>
    <property type="evidence" value="ECO:0007669"/>
    <property type="project" value="InterPro"/>
</dbReference>
<reference evidence="3 4" key="1">
    <citation type="submission" date="2018-06" db="EMBL/GenBank/DDBJ databases">
        <authorList>
            <consortium name="Pathogen Informatics"/>
            <person name="Doyle S."/>
        </authorList>
    </citation>
    <scope>NUCLEOTIDE SEQUENCE [LARGE SCALE GENOMIC DNA]</scope>
    <source>
        <strain evidence="3 4">NCTC11801</strain>
    </source>
</reference>
<dbReference type="Pfam" id="PF13560">
    <property type="entry name" value="HTH_31"/>
    <property type="match status" value="1"/>
</dbReference>
<name>A0A379FTH9_PRORE</name>
<dbReference type="AlphaFoldDB" id="A0A379FTH9"/>
<dbReference type="SUPFAM" id="SSF47413">
    <property type="entry name" value="lambda repressor-like DNA-binding domains"/>
    <property type="match status" value="1"/>
</dbReference>
<dbReference type="CDD" id="cd00093">
    <property type="entry name" value="HTH_XRE"/>
    <property type="match status" value="1"/>
</dbReference>
<dbReference type="InterPro" id="IPR001387">
    <property type="entry name" value="Cro/C1-type_HTH"/>
</dbReference>
<organism evidence="3 4">
    <name type="scientific">Providencia rettgeri</name>
    <dbReference type="NCBI Taxonomy" id="587"/>
    <lineage>
        <taxon>Bacteria</taxon>
        <taxon>Pseudomonadati</taxon>
        <taxon>Pseudomonadota</taxon>
        <taxon>Gammaproteobacteria</taxon>
        <taxon>Enterobacterales</taxon>
        <taxon>Morganellaceae</taxon>
        <taxon>Providencia</taxon>
    </lineage>
</organism>
<feature type="region of interest" description="Disordered" evidence="1">
    <location>
        <begin position="92"/>
        <end position="116"/>
    </location>
</feature>
<dbReference type="GeneID" id="93673820"/>
<dbReference type="EMBL" id="UGTZ01000001">
    <property type="protein sequence ID" value="SUC32124.1"/>
    <property type="molecule type" value="Genomic_DNA"/>
</dbReference>
<protein>
    <submittedName>
        <fullName evidence="3">Helix-turn-helix</fullName>
    </submittedName>
</protein>
<dbReference type="SMART" id="SM00530">
    <property type="entry name" value="HTH_XRE"/>
    <property type="match status" value="1"/>
</dbReference>
<evidence type="ECO:0000313" key="3">
    <source>
        <dbReference type="EMBL" id="SUC32124.1"/>
    </source>
</evidence>
<dbReference type="Proteomes" id="UP000254208">
    <property type="component" value="Unassembled WGS sequence"/>
</dbReference>
<sequence length="116" mass="13438">MMESISKHNVPCLSSARFNRQVGVFLRGRRVALNLSGQQLGQILNLSQQQISRYERGTTSMTLYQLQVFMQALEFSWWDFFNGVIVELEKRDERNKSTQTNAPWPLSRRGVSEILS</sequence>
<proteinExistence type="predicted"/>
<dbReference type="RefSeq" id="WP_115167594.1">
    <property type="nucleotide sequence ID" value="NZ_CP077317.1"/>
</dbReference>
<evidence type="ECO:0000313" key="4">
    <source>
        <dbReference type="Proteomes" id="UP000254208"/>
    </source>
</evidence>
<feature type="domain" description="HTH cro/C1-type" evidence="2">
    <location>
        <begin position="26"/>
        <end position="80"/>
    </location>
</feature>